<dbReference type="GO" id="GO:0046872">
    <property type="term" value="F:metal ion binding"/>
    <property type="evidence" value="ECO:0007669"/>
    <property type="project" value="UniProtKB-KW"/>
</dbReference>
<evidence type="ECO:0000256" key="6">
    <source>
        <dbReference type="ARBA" id="ARBA00034078"/>
    </source>
</evidence>
<feature type="transmembrane region" description="Helical" evidence="7">
    <location>
        <begin position="6"/>
        <end position="28"/>
    </location>
</feature>
<dbReference type="Gene3D" id="2.102.10.10">
    <property type="entry name" value="Rieske [2Fe-2S] iron-sulphur domain"/>
    <property type="match status" value="1"/>
</dbReference>
<dbReference type="RefSeq" id="WP_092129397.1">
    <property type="nucleotide sequence ID" value="NZ_FMYU01000011.1"/>
</dbReference>
<comment type="cofactor">
    <cofactor evidence="6">
        <name>[2Fe-2S] cluster</name>
        <dbReference type="ChEBI" id="CHEBI:190135"/>
    </cofactor>
</comment>
<dbReference type="PANTHER" id="PTHR10134">
    <property type="entry name" value="CYTOCHROME B-C1 COMPLEX SUBUNIT RIESKE, MITOCHONDRIAL"/>
    <property type="match status" value="1"/>
</dbReference>
<evidence type="ECO:0000256" key="7">
    <source>
        <dbReference type="SAM" id="Phobius"/>
    </source>
</evidence>
<evidence type="ECO:0000256" key="1">
    <source>
        <dbReference type="ARBA" id="ARBA00022714"/>
    </source>
</evidence>
<dbReference type="GO" id="GO:0051537">
    <property type="term" value="F:2 iron, 2 sulfur cluster binding"/>
    <property type="evidence" value="ECO:0007669"/>
    <property type="project" value="UniProtKB-KW"/>
</dbReference>
<dbReference type="InterPro" id="IPR014349">
    <property type="entry name" value="Rieske_Fe-S_prot"/>
</dbReference>
<keyword evidence="4" id="KW-0411">Iron-sulfur</keyword>
<dbReference type="OrthoDB" id="9767869at2"/>
<dbReference type="Proteomes" id="UP000199411">
    <property type="component" value="Unassembled WGS sequence"/>
</dbReference>
<protein>
    <submittedName>
        <fullName evidence="9">Cytochrome b6-f complex iron-sulfur subunit</fullName>
    </submittedName>
</protein>
<keyword evidence="2" id="KW-0479">Metal-binding</keyword>
<evidence type="ECO:0000259" key="8">
    <source>
        <dbReference type="PROSITE" id="PS51296"/>
    </source>
</evidence>
<evidence type="ECO:0000256" key="5">
    <source>
        <dbReference type="ARBA" id="ARBA00023157"/>
    </source>
</evidence>
<dbReference type="PROSITE" id="PS51296">
    <property type="entry name" value="RIESKE"/>
    <property type="match status" value="1"/>
</dbReference>
<dbReference type="SUPFAM" id="SSF50022">
    <property type="entry name" value="ISP domain"/>
    <property type="match status" value="1"/>
</dbReference>
<name>A0A1G6QDU2_9BACT</name>
<organism evidence="9 10">
    <name type="scientific">Desulfurella multipotens</name>
    <dbReference type="NCBI Taxonomy" id="79269"/>
    <lineage>
        <taxon>Bacteria</taxon>
        <taxon>Pseudomonadati</taxon>
        <taxon>Campylobacterota</taxon>
        <taxon>Desulfurellia</taxon>
        <taxon>Desulfurellales</taxon>
        <taxon>Desulfurellaceae</taxon>
        <taxon>Desulfurella</taxon>
    </lineage>
</organism>
<evidence type="ECO:0000256" key="4">
    <source>
        <dbReference type="ARBA" id="ARBA00023014"/>
    </source>
</evidence>
<keyword evidence="10" id="KW-1185">Reference proteome</keyword>
<keyword evidence="3" id="KW-0408">Iron</keyword>
<dbReference type="Pfam" id="PF00355">
    <property type="entry name" value="Rieske"/>
    <property type="match status" value="1"/>
</dbReference>
<gene>
    <name evidence="9" type="ORF">SAMN05660835_01551</name>
</gene>
<evidence type="ECO:0000256" key="3">
    <source>
        <dbReference type="ARBA" id="ARBA00023004"/>
    </source>
</evidence>
<evidence type="ECO:0000313" key="10">
    <source>
        <dbReference type="Proteomes" id="UP000199411"/>
    </source>
</evidence>
<keyword evidence="7" id="KW-0812">Transmembrane</keyword>
<feature type="domain" description="Rieske" evidence="8">
    <location>
        <begin position="36"/>
        <end position="129"/>
    </location>
</feature>
<proteinExistence type="predicted"/>
<dbReference type="GO" id="GO:0016020">
    <property type="term" value="C:membrane"/>
    <property type="evidence" value="ECO:0007669"/>
    <property type="project" value="InterPro"/>
</dbReference>
<dbReference type="PRINTS" id="PR00162">
    <property type="entry name" value="RIESKE"/>
</dbReference>
<dbReference type="InterPro" id="IPR005805">
    <property type="entry name" value="Rieske_Fe-S_prot_C"/>
</dbReference>
<dbReference type="AlphaFoldDB" id="A0A1G6QDU2"/>
<keyword evidence="1" id="KW-0001">2Fe-2S</keyword>
<evidence type="ECO:0000256" key="2">
    <source>
        <dbReference type="ARBA" id="ARBA00022723"/>
    </source>
</evidence>
<dbReference type="EMBL" id="FMYU01000011">
    <property type="protein sequence ID" value="SDC89837.1"/>
    <property type="molecule type" value="Genomic_DNA"/>
</dbReference>
<dbReference type="InterPro" id="IPR036922">
    <property type="entry name" value="Rieske_2Fe-2S_sf"/>
</dbReference>
<reference evidence="10" key="1">
    <citation type="submission" date="2016-10" db="EMBL/GenBank/DDBJ databases">
        <authorList>
            <person name="Varghese N."/>
            <person name="Submissions S."/>
        </authorList>
    </citation>
    <scope>NUCLEOTIDE SEQUENCE [LARGE SCALE GENOMIC DNA]</scope>
    <source>
        <strain evidence="10">DSM 8415</strain>
    </source>
</reference>
<evidence type="ECO:0000313" key="9">
    <source>
        <dbReference type="EMBL" id="SDC89837.1"/>
    </source>
</evidence>
<keyword evidence="7" id="KW-0472">Membrane</keyword>
<keyword evidence="5" id="KW-1015">Disulfide bond</keyword>
<keyword evidence="7" id="KW-1133">Transmembrane helix</keyword>
<dbReference type="InterPro" id="IPR017941">
    <property type="entry name" value="Rieske_2Fe-2S"/>
</dbReference>
<sequence>MNRRDLFVLGAKVILAGFVGFIGLDFALGGNNTKRLVRFLKDEIKKGSNNDGVNYKDSVFLIDRDNKIVALNAHCTHLGCIVKWHNDKKEFICPCHGSVYDAWGNRVFGPAPRGLYHLKYKVEPTEIVVDYINKMA</sequence>
<accession>A0A1G6QDU2</accession>